<protein>
    <submittedName>
        <fullName evidence="2 4">Uncharacterized protein</fullName>
    </submittedName>
</protein>
<proteinExistence type="predicted"/>
<accession>A0A0R3PZV6</accession>
<organism evidence="4">
    <name type="scientific">Angiostrongylus costaricensis</name>
    <name type="common">Nematode worm</name>
    <dbReference type="NCBI Taxonomy" id="334426"/>
    <lineage>
        <taxon>Eukaryota</taxon>
        <taxon>Metazoa</taxon>
        <taxon>Ecdysozoa</taxon>
        <taxon>Nematoda</taxon>
        <taxon>Chromadorea</taxon>
        <taxon>Rhabditida</taxon>
        <taxon>Rhabditina</taxon>
        <taxon>Rhabditomorpha</taxon>
        <taxon>Strongyloidea</taxon>
        <taxon>Metastrongylidae</taxon>
        <taxon>Angiostrongylus</taxon>
    </lineage>
</organism>
<dbReference type="AlphaFoldDB" id="A0A0R3PZV6"/>
<sequence length="168" mass="18674">MNSSSVYSVRDWQTTREYTHPPRSSKPQQAIRGYQEAKQSKASEAHSAHHEGVSDAAALDRASTKRVLKLQGYSGLSESQITELTICTYIAHSLTSDGSIKELIMQARRIRYDVIEMEKTGKRQSLNSIYNTAKELFLRTPDNRGVGDVGGVGVFVNTSLSMNIDSFE</sequence>
<feature type="compositionally biased region" description="Polar residues" evidence="1">
    <location>
        <begin position="1"/>
        <end position="12"/>
    </location>
</feature>
<evidence type="ECO:0000313" key="2">
    <source>
        <dbReference type="EMBL" id="VDM63728.1"/>
    </source>
</evidence>
<evidence type="ECO:0000256" key="1">
    <source>
        <dbReference type="SAM" id="MobiDB-lite"/>
    </source>
</evidence>
<evidence type="ECO:0000313" key="4">
    <source>
        <dbReference type="WBParaSite" id="ACOC_0001214201-mRNA-1"/>
    </source>
</evidence>
<dbReference type="Proteomes" id="UP000267027">
    <property type="component" value="Unassembled WGS sequence"/>
</dbReference>
<keyword evidence="3" id="KW-1185">Reference proteome</keyword>
<name>A0A0R3PZV6_ANGCS</name>
<feature type="region of interest" description="Disordered" evidence="1">
    <location>
        <begin position="1"/>
        <end position="58"/>
    </location>
</feature>
<dbReference type="EMBL" id="UYYA01004910">
    <property type="protein sequence ID" value="VDM63728.1"/>
    <property type="molecule type" value="Genomic_DNA"/>
</dbReference>
<gene>
    <name evidence="2" type="ORF">ACOC_LOCUS12143</name>
</gene>
<reference evidence="2 3" key="2">
    <citation type="submission" date="2018-11" db="EMBL/GenBank/DDBJ databases">
        <authorList>
            <consortium name="Pathogen Informatics"/>
        </authorList>
    </citation>
    <scope>NUCLEOTIDE SEQUENCE [LARGE SCALE GENOMIC DNA]</scope>
    <source>
        <strain evidence="2 3">Costa Rica</strain>
    </source>
</reference>
<dbReference type="WBParaSite" id="ACOC_0001214201-mRNA-1">
    <property type="protein sequence ID" value="ACOC_0001214201-mRNA-1"/>
    <property type="gene ID" value="ACOC_0001214201"/>
</dbReference>
<evidence type="ECO:0000313" key="3">
    <source>
        <dbReference type="Proteomes" id="UP000267027"/>
    </source>
</evidence>
<feature type="compositionally biased region" description="Basic and acidic residues" evidence="1">
    <location>
        <begin position="38"/>
        <end position="53"/>
    </location>
</feature>
<reference evidence="4" key="1">
    <citation type="submission" date="2017-02" db="UniProtKB">
        <authorList>
            <consortium name="WormBaseParasite"/>
        </authorList>
    </citation>
    <scope>IDENTIFICATION</scope>
</reference>